<protein>
    <submittedName>
        <fullName evidence="1">Uncharacterized protein</fullName>
    </submittedName>
</protein>
<proteinExistence type="predicted"/>
<gene>
    <name evidence="1" type="ORF">CKAH01_10599</name>
</gene>
<reference evidence="1" key="1">
    <citation type="submission" date="2023-02" db="EMBL/GenBank/DDBJ databases">
        <title>Colletotrichum kahawae CIFC_Que2 genome sequencing and assembly.</title>
        <authorList>
            <person name="Baroncelli R."/>
        </authorList>
    </citation>
    <scope>NUCLEOTIDE SEQUENCE</scope>
    <source>
        <strain evidence="1">CIFC_Que2</strain>
    </source>
</reference>
<keyword evidence="2" id="KW-1185">Reference proteome</keyword>
<evidence type="ECO:0000313" key="1">
    <source>
        <dbReference type="EMBL" id="KAK2729028.1"/>
    </source>
</evidence>
<name>A0AAD9XYR5_COLKA</name>
<accession>A0AAD9XYR5</accession>
<organism evidence="1 2">
    <name type="scientific">Colletotrichum kahawae</name>
    <name type="common">Coffee berry disease fungus</name>
    <dbReference type="NCBI Taxonomy" id="34407"/>
    <lineage>
        <taxon>Eukaryota</taxon>
        <taxon>Fungi</taxon>
        <taxon>Dikarya</taxon>
        <taxon>Ascomycota</taxon>
        <taxon>Pezizomycotina</taxon>
        <taxon>Sordariomycetes</taxon>
        <taxon>Hypocreomycetidae</taxon>
        <taxon>Glomerellales</taxon>
        <taxon>Glomerellaceae</taxon>
        <taxon>Colletotrichum</taxon>
        <taxon>Colletotrichum gloeosporioides species complex</taxon>
    </lineage>
</organism>
<dbReference type="AlphaFoldDB" id="A0AAD9XYR5"/>
<sequence>MGTPPRTCRLTIAKHSAHPDHTRHNCCVQYQYGAAWYYHEALTVNTCKDYYGNRATVDSGTCLQKPGISIDGSEFESWCQSEGRLKMNLNVYNIGAGYRGSC</sequence>
<dbReference type="EMBL" id="VYYT01000854">
    <property type="protein sequence ID" value="KAK2729028.1"/>
    <property type="molecule type" value="Genomic_DNA"/>
</dbReference>
<evidence type="ECO:0000313" key="2">
    <source>
        <dbReference type="Proteomes" id="UP001281614"/>
    </source>
</evidence>
<comment type="caution">
    <text evidence="1">The sequence shown here is derived from an EMBL/GenBank/DDBJ whole genome shotgun (WGS) entry which is preliminary data.</text>
</comment>
<dbReference type="Proteomes" id="UP001281614">
    <property type="component" value="Unassembled WGS sequence"/>
</dbReference>